<accession>A0A7J7DPW4</accession>
<reference evidence="2 3" key="1">
    <citation type="journal article" date="2020" name="Nat. Commun.">
        <title>Genome of Tripterygium wilfordii and identification of cytochrome P450 involved in triptolide biosynthesis.</title>
        <authorList>
            <person name="Tu L."/>
            <person name="Su P."/>
            <person name="Zhang Z."/>
            <person name="Gao L."/>
            <person name="Wang J."/>
            <person name="Hu T."/>
            <person name="Zhou J."/>
            <person name="Zhang Y."/>
            <person name="Zhao Y."/>
            <person name="Liu Y."/>
            <person name="Song Y."/>
            <person name="Tong Y."/>
            <person name="Lu Y."/>
            <person name="Yang J."/>
            <person name="Xu C."/>
            <person name="Jia M."/>
            <person name="Peters R.J."/>
            <person name="Huang L."/>
            <person name="Gao W."/>
        </authorList>
    </citation>
    <scope>NUCLEOTIDE SEQUENCE [LARGE SCALE GENOMIC DNA]</scope>
    <source>
        <strain evidence="3">cv. XIE 37</strain>
        <tissue evidence="2">Leaf</tissue>
    </source>
</reference>
<keyword evidence="3" id="KW-1185">Reference proteome</keyword>
<dbReference type="OrthoDB" id="691673at2759"/>
<feature type="compositionally biased region" description="Polar residues" evidence="1">
    <location>
        <begin position="364"/>
        <end position="378"/>
    </location>
</feature>
<comment type="caution">
    <text evidence="2">The sequence shown here is derived from an EMBL/GenBank/DDBJ whole genome shotgun (WGS) entry which is preliminary data.</text>
</comment>
<dbReference type="AlphaFoldDB" id="A0A7J7DPW4"/>
<evidence type="ECO:0000256" key="1">
    <source>
        <dbReference type="SAM" id="MobiDB-lite"/>
    </source>
</evidence>
<evidence type="ECO:0000313" key="2">
    <source>
        <dbReference type="EMBL" id="KAF5748357.1"/>
    </source>
</evidence>
<dbReference type="InParanoid" id="A0A7J7DPW4"/>
<organism evidence="2 3">
    <name type="scientific">Tripterygium wilfordii</name>
    <name type="common">Thunder God vine</name>
    <dbReference type="NCBI Taxonomy" id="458696"/>
    <lineage>
        <taxon>Eukaryota</taxon>
        <taxon>Viridiplantae</taxon>
        <taxon>Streptophyta</taxon>
        <taxon>Embryophyta</taxon>
        <taxon>Tracheophyta</taxon>
        <taxon>Spermatophyta</taxon>
        <taxon>Magnoliopsida</taxon>
        <taxon>eudicotyledons</taxon>
        <taxon>Gunneridae</taxon>
        <taxon>Pentapetalae</taxon>
        <taxon>rosids</taxon>
        <taxon>fabids</taxon>
        <taxon>Celastrales</taxon>
        <taxon>Celastraceae</taxon>
        <taxon>Tripterygium</taxon>
    </lineage>
</organism>
<proteinExistence type="predicted"/>
<gene>
    <name evidence="2" type="ORF">HS088_TW04G00310</name>
</gene>
<evidence type="ECO:0000313" key="3">
    <source>
        <dbReference type="Proteomes" id="UP000593562"/>
    </source>
</evidence>
<name>A0A7J7DPW4_TRIWF</name>
<dbReference type="PANTHER" id="PTHR21654">
    <property type="entry name" value="FI21293P1"/>
    <property type="match status" value="1"/>
</dbReference>
<dbReference type="EMBL" id="JAAARO010000004">
    <property type="protein sequence ID" value="KAF5748357.1"/>
    <property type="molecule type" value="Genomic_DNA"/>
</dbReference>
<dbReference type="Proteomes" id="UP000593562">
    <property type="component" value="Unassembled WGS sequence"/>
</dbReference>
<protein>
    <submittedName>
        <fullName evidence="2">Uncharacterized protein</fullName>
    </submittedName>
</protein>
<feature type="region of interest" description="Disordered" evidence="1">
    <location>
        <begin position="354"/>
        <end position="378"/>
    </location>
</feature>
<sequence>MQPGSCVGPWQDQQDEQHHFIEAPAFTISNYRNQHSHPFHPNLQYHQQQDEGRFLLTNQLFPHHYHHFQPFEQQQQQEDRVSHLNFKFGLNENSPSKEGWEEEENPLLIPRSWHRHEDSTAKERSWKPLTNNDKRGRIEHEEQARERNEYHKLLQYFDSGSSNNLDNRLFNELEAIYGLSKMGEANQTGSGSSLSRENWPANAGHSLLFGHVNGQNVAARGTANATTGVDLESEISIGEEAALRKSQKRKRKRYMKENLGYIAGCLESFVRQVMDHQEKLHCKFLGVIERMEKERTEREEARRHQEAALHNGEAMARAHEQALASNRTALIVSYIEKITGKSINLPKRKTQLLPETDISKQPRKQLTSVKTDTNSRLP</sequence>
<dbReference type="PANTHER" id="PTHR21654:SF31">
    <property type="entry name" value="OS02G0104500 PROTEIN"/>
    <property type="match status" value="1"/>
</dbReference>